<keyword evidence="4 9" id="KW-1003">Cell membrane</keyword>
<dbReference type="InterPro" id="IPR050739">
    <property type="entry name" value="MFP"/>
</dbReference>
<evidence type="ECO:0000256" key="5">
    <source>
        <dbReference type="ARBA" id="ARBA00022519"/>
    </source>
</evidence>
<dbReference type="Pfam" id="PF25994">
    <property type="entry name" value="HH_AprE"/>
    <property type="match status" value="1"/>
</dbReference>
<feature type="coiled-coil region" evidence="10">
    <location>
        <begin position="172"/>
        <end position="206"/>
    </location>
</feature>
<dbReference type="PANTHER" id="PTHR30386:SF17">
    <property type="entry name" value="ALKALINE PROTEASE SECRETION PROTEIN APRE"/>
    <property type="match status" value="1"/>
</dbReference>
<evidence type="ECO:0000256" key="3">
    <source>
        <dbReference type="ARBA" id="ARBA00022448"/>
    </source>
</evidence>
<evidence type="ECO:0000259" key="12">
    <source>
        <dbReference type="Pfam" id="PF26002"/>
    </source>
</evidence>
<gene>
    <name evidence="13" type="ORF">L4923_21375</name>
</gene>
<dbReference type="InterPro" id="IPR058982">
    <property type="entry name" value="Beta-barrel_AprE"/>
</dbReference>
<evidence type="ECO:0000313" key="13">
    <source>
        <dbReference type="EMBL" id="MCG7507591.1"/>
    </source>
</evidence>
<dbReference type="InterPro" id="IPR010129">
    <property type="entry name" value="T1SS_HlyD"/>
</dbReference>
<comment type="caution">
    <text evidence="13">The sequence shown here is derived from an EMBL/GenBank/DDBJ whole genome shotgun (WGS) entry which is preliminary data.</text>
</comment>
<evidence type="ECO:0000256" key="6">
    <source>
        <dbReference type="ARBA" id="ARBA00022692"/>
    </source>
</evidence>
<dbReference type="PROSITE" id="PS00543">
    <property type="entry name" value="HLYD_FAMILY"/>
    <property type="match status" value="1"/>
</dbReference>
<organism evidence="13 14">
    <name type="scientific">Mesorhizobium retamae</name>
    <dbReference type="NCBI Taxonomy" id="2912854"/>
    <lineage>
        <taxon>Bacteria</taxon>
        <taxon>Pseudomonadati</taxon>
        <taxon>Pseudomonadota</taxon>
        <taxon>Alphaproteobacteria</taxon>
        <taxon>Hyphomicrobiales</taxon>
        <taxon>Phyllobacteriaceae</taxon>
        <taxon>Mesorhizobium</taxon>
    </lineage>
</organism>
<keyword evidence="5 9" id="KW-0997">Cell inner membrane</keyword>
<evidence type="ECO:0000256" key="7">
    <source>
        <dbReference type="ARBA" id="ARBA00022989"/>
    </source>
</evidence>
<evidence type="ECO:0000256" key="2">
    <source>
        <dbReference type="ARBA" id="ARBA00009477"/>
    </source>
</evidence>
<evidence type="ECO:0000256" key="4">
    <source>
        <dbReference type="ARBA" id="ARBA00022475"/>
    </source>
</evidence>
<evidence type="ECO:0000259" key="11">
    <source>
        <dbReference type="Pfam" id="PF25994"/>
    </source>
</evidence>
<dbReference type="RefSeq" id="WP_239368878.1">
    <property type="nucleotide sequence ID" value="NZ_JAKREW010000026.1"/>
</dbReference>
<evidence type="ECO:0000256" key="8">
    <source>
        <dbReference type="ARBA" id="ARBA00023136"/>
    </source>
</evidence>
<proteinExistence type="inferred from homology"/>
<feature type="domain" description="AprE-like beta-barrel" evidence="12">
    <location>
        <begin position="343"/>
        <end position="433"/>
    </location>
</feature>
<accession>A0ABS9QLH7</accession>
<keyword evidence="7 9" id="KW-1133">Transmembrane helix</keyword>
<protein>
    <recommendedName>
        <fullName evidence="9">Membrane fusion protein (MFP) family protein</fullName>
    </recommendedName>
</protein>
<reference evidence="13 14" key="1">
    <citation type="submission" date="2022-02" db="EMBL/GenBank/DDBJ databases">
        <title>Draft genome sequence of Mezorhizobium retamae strain IRAMC:0171 isolated from Retama raetam nodules.</title>
        <authorList>
            <person name="Bengaied R."/>
            <person name="Sbissi I."/>
            <person name="Huber K."/>
            <person name="Ghodbane F."/>
            <person name="Nouioui I."/>
            <person name="Tarhouni M."/>
            <person name="Gtari M."/>
        </authorList>
    </citation>
    <scope>NUCLEOTIDE SEQUENCE [LARGE SCALE GENOMIC DNA]</scope>
    <source>
        <strain evidence="13 14">IRAMC:0171</strain>
    </source>
</reference>
<evidence type="ECO:0000256" key="1">
    <source>
        <dbReference type="ARBA" id="ARBA00004377"/>
    </source>
</evidence>
<feature type="domain" description="AprE-like long alpha-helical hairpin" evidence="11">
    <location>
        <begin position="113"/>
        <end position="301"/>
    </location>
</feature>
<dbReference type="NCBIfam" id="TIGR01843">
    <property type="entry name" value="type_I_hlyD"/>
    <property type="match status" value="1"/>
</dbReference>
<keyword evidence="8 9" id="KW-0472">Membrane</keyword>
<evidence type="ECO:0000256" key="9">
    <source>
        <dbReference type="RuleBase" id="RU365093"/>
    </source>
</evidence>
<comment type="similarity">
    <text evidence="2 9">Belongs to the membrane fusion protein (MFP) (TC 8.A.1) family.</text>
</comment>
<comment type="subcellular location">
    <subcellularLocation>
        <location evidence="1 9">Cell inner membrane</location>
        <topology evidence="1 9">Single-pass membrane protein</topology>
    </subcellularLocation>
</comment>
<keyword evidence="10" id="KW-0175">Coiled coil</keyword>
<keyword evidence="14" id="KW-1185">Reference proteome</keyword>
<name>A0ABS9QLH7_9HYPH</name>
<keyword evidence="3 9" id="KW-0813">Transport</keyword>
<feature type="coiled-coil region" evidence="10">
    <location>
        <begin position="252"/>
        <end position="298"/>
    </location>
</feature>
<dbReference type="Proteomes" id="UP001201701">
    <property type="component" value="Unassembled WGS sequence"/>
</dbReference>
<dbReference type="Gene3D" id="2.40.30.170">
    <property type="match status" value="1"/>
</dbReference>
<dbReference type="PRINTS" id="PR01490">
    <property type="entry name" value="RTXTOXIND"/>
</dbReference>
<dbReference type="EMBL" id="JAKREW010000026">
    <property type="protein sequence ID" value="MCG7507591.1"/>
    <property type="molecule type" value="Genomic_DNA"/>
</dbReference>
<feature type="transmembrane region" description="Helical" evidence="9">
    <location>
        <begin position="37"/>
        <end position="57"/>
    </location>
</feature>
<dbReference type="PANTHER" id="PTHR30386">
    <property type="entry name" value="MEMBRANE FUSION SUBUNIT OF EMRAB-TOLC MULTIDRUG EFFLUX PUMP"/>
    <property type="match status" value="1"/>
</dbReference>
<dbReference type="InterPro" id="IPR006144">
    <property type="entry name" value="Secretion_HlyD_CS"/>
</dbReference>
<evidence type="ECO:0000256" key="10">
    <source>
        <dbReference type="SAM" id="Coils"/>
    </source>
</evidence>
<evidence type="ECO:0000313" key="14">
    <source>
        <dbReference type="Proteomes" id="UP001201701"/>
    </source>
</evidence>
<sequence length="456" mass="49182">MSESQSGKSKAIARKLPDVIDAKVEPIRLKDVVRGPARYGVLLAYLFIGGGIVWSSVAPMAEGATASGIVSPDGSRRTVQHLEGGIIKDLKVRDGDLVRVGDPLVTLQSTQAAALYDLYLEQARTLEATQARLRAEQEGKDEIVFPADLVASADERARKIIAGQTLLFNQRRSSLEAQLQILDVRKRQFEEQLAGLRAQVMSVDAQLALTVQEHSVKKSLVDKALLARSETLKLERSKAALDGDRGSFIGQIAEVEQKIGELETQSVSLKATQSADIADQLEKARASYIDTAERLNASKDVLDRTVITAPVTGKIANLKFKTSGGVIGPGQAILDIVPTNEQLLIDARVSPSDIDVVAAGLEATIHLTAYASRGMPRVTGTVKSVSADRVTDEATGQSFYLARVEVPQSELETLDQGISMTPGMPADVLIVTGKRTVLAYLMEPFMAAFRRGLREV</sequence>
<dbReference type="InterPro" id="IPR058781">
    <property type="entry name" value="HH_AprE-like"/>
</dbReference>
<dbReference type="Gene3D" id="2.40.50.100">
    <property type="match status" value="1"/>
</dbReference>
<dbReference type="Pfam" id="PF26002">
    <property type="entry name" value="Beta-barrel_AprE"/>
    <property type="match status" value="1"/>
</dbReference>
<keyword evidence="6 9" id="KW-0812">Transmembrane</keyword>